<sequence>MAKRDQVRPLAPAAKRQSSDEEGACPHHKKRGRKCLKFWVSVTAIFVVLVTAVIVLRFTVFRVKDPVIKMNGVTITKLELSNGSTPKPGVNISLIADVSVKNPNFASFKYSSTTTTLYYDGEMVGEARNGPGQARARRTMRMNVSVDIIPDRIMSNPNLNADMSSGMLAMTTYTRVPGRMEIVIVKRNIVVEMRCSMTLNITSQQIQTQKCKRKVEWLMHMNRQRICRASIAKKQEQKKELRQEKERIDLLLLFCLGRSGVEMCLKEENEHSQTAPNAQIRNAEQARDEDTGDEVGGGVKKKRFSHPSSEEMASGRAGRLQEANAESIMSMIEEWLLGADLVLRLKFCKELSRSALSNIKIWLVRSGRLSSHRSLVMGGIRT</sequence>
<reference evidence="5" key="1">
    <citation type="journal article" date="2019" name="Gigascience">
        <title>De novo genome assembly of the endangered Acer yangbiense, a plant species with extremely small populations endemic to Yunnan Province, China.</title>
        <authorList>
            <person name="Yang J."/>
            <person name="Wariss H.M."/>
            <person name="Tao L."/>
            <person name="Zhang R."/>
            <person name="Yun Q."/>
            <person name="Hollingsworth P."/>
            <person name="Dao Z."/>
            <person name="Luo G."/>
            <person name="Guo H."/>
            <person name="Ma Y."/>
            <person name="Sun W."/>
        </authorList>
    </citation>
    <scope>NUCLEOTIDE SEQUENCE [LARGE SCALE GENOMIC DNA]</scope>
    <source>
        <strain evidence="5">cv. br00</strain>
    </source>
</reference>
<organism evidence="4 5">
    <name type="scientific">Salix brachista</name>
    <dbReference type="NCBI Taxonomy" id="2182728"/>
    <lineage>
        <taxon>Eukaryota</taxon>
        <taxon>Viridiplantae</taxon>
        <taxon>Streptophyta</taxon>
        <taxon>Embryophyta</taxon>
        <taxon>Tracheophyta</taxon>
        <taxon>Spermatophyta</taxon>
        <taxon>Magnoliopsida</taxon>
        <taxon>eudicotyledons</taxon>
        <taxon>Gunneridae</taxon>
        <taxon>Pentapetalae</taxon>
        <taxon>rosids</taxon>
        <taxon>fabids</taxon>
        <taxon>Malpighiales</taxon>
        <taxon>Salicaceae</taxon>
        <taxon>Saliceae</taxon>
        <taxon>Salix</taxon>
    </lineage>
</organism>
<feature type="domain" description="Late embryogenesis abundant protein LEA-2 subgroup" evidence="3">
    <location>
        <begin position="98"/>
        <end position="196"/>
    </location>
</feature>
<feature type="compositionally biased region" description="Polar residues" evidence="1">
    <location>
        <begin position="272"/>
        <end position="282"/>
    </location>
</feature>
<gene>
    <name evidence="4" type="ORF">DKX38_003170</name>
</gene>
<protein>
    <recommendedName>
        <fullName evidence="3">Late embryogenesis abundant protein LEA-2 subgroup domain-containing protein</fullName>
    </recommendedName>
</protein>
<evidence type="ECO:0000313" key="4">
    <source>
        <dbReference type="EMBL" id="KAB5569377.1"/>
    </source>
</evidence>
<evidence type="ECO:0000256" key="2">
    <source>
        <dbReference type="SAM" id="Phobius"/>
    </source>
</evidence>
<comment type="caution">
    <text evidence="4">The sequence shown here is derived from an EMBL/GenBank/DDBJ whole genome shotgun (WGS) entry which is preliminary data.</text>
</comment>
<dbReference type="Gene3D" id="2.60.40.1820">
    <property type="match status" value="1"/>
</dbReference>
<feature type="region of interest" description="Disordered" evidence="1">
    <location>
        <begin position="268"/>
        <end position="318"/>
    </location>
</feature>
<dbReference type="Proteomes" id="UP000326939">
    <property type="component" value="Chromosome 2"/>
</dbReference>
<dbReference type="Pfam" id="PF03168">
    <property type="entry name" value="LEA_2"/>
    <property type="match status" value="1"/>
</dbReference>
<evidence type="ECO:0000259" key="3">
    <source>
        <dbReference type="Pfam" id="PF03168"/>
    </source>
</evidence>
<keyword evidence="2" id="KW-0472">Membrane</keyword>
<dbReference type="SUPFAM" id="SSF117070">
    <property type="entry name" value="LEA14-like"/>
    <property type="match status" value="1"/>
</dbReference>
<accession>A0A5N5NQR2</accession>
<proteinExistence type="predicted"/>
<feature type="region of interest" description="Disordered" evidence="1">
    <location>
        <begin position="1"/>
        <end position="28"/>
    </location>
</feature>
<dbReference type="AlphaFoldDB" id="A0A5N5NQR2"/>
<dbReference type="EMBL" id="VDCV01000002">
    <property type="protein sequence ID" value="KAB5569377.1"/>
    <property type="molecule type" value="Genomic_DNA"/>
</dbReference>
<name>A0A5N5NQR2_9ROSI</name>
<keyword evidence="2" id="KW-1133">Transmembrane helix</keyword>
<keyword evidence="5" id="KW-1185">Reference proteome</keyword>
<dbReference type="InterPro" id="IPR055301">
    <property type="entry name" value="Lea14-like_2"/>
</dbReference>
<feature type="transmembrane region" description="Helical" evidence="2">
    <location>
        <begin position="38"/>
        <end position="60"/>
    </location>
</feature>
<dbReference type="InterPro" id="IPR004864">
    <property type="entry name" value="LEA_2"/>
</dbReference>
<evidence type="ECO:0000313" key="5">
    <source>
        <dbReference type="Proteomes" id="UP000326939"/>
    </source>
</evidence>
<evidence type="ECO:0000256" key="1">
    <source>
        <dbReference type="SAM" id="MobiDB-lite"/>
    </source>
</evidence>
<keyword evidence="2" id="KW-0812">Transmembrane</keyword>
<dbReference type="PANTHER" id="PTHR31852">
    <property type="entry name" value="LATE EMBRYOGENESIS ABUNDANT (LEA) HYDROXYPROLINE-RICH GLYCOPROTEIN FAMILY"/>
    <property type="match status" value="1"/>
</dbReference>